<protein>
    <submittedName>
        <fullName evidence="2">Recombinase family protein</fullName>
    </submittedName>
</protein>
<keyword evidence="3" id="KW-1185">Reference proteome</keyword>
<dbReference type="RefSeq" id="WP_380928157.1">
    <property type="nucleotide sequence ID" value="NZ_JBHUGS010000001.1"/>
</dbReference>
<dbReference type="Pfam" id="PF00239">
    <property type="entry name" value="Resolvase"/>
    <property type="match status" value="1"/>
</dbReference>
<gene>
    <name evidence="2" type="ORF">ACFSGX_05770</name>
</gene>
<dbReference type="InterPro" id="IPR036162">
    <property type="entry name" value="Resolvase-like_N_sf"/>
</dbReference>
<dbReference type="SUPFAM" id="SSF53041">
    <property type="entry name" value="Resolvase-like"/>
    <property type="match status" value="1"/>
</dbReference>
<dbReference type="InterPro" id="IPR006119">
    <property type="entry name" value="Resolv_N"/>
</dbReference>
<organism evidence="2 3">
    <name type="scientific">Sphingomonas arantia</name>
    <dbReference type="NCBI Taxonomy" id="1460676"/>
    <lineage>
        <taxon>Bacteria</taxon>
        <taxon>Pseudomonadati</taxon>
        <taxon>Pseudomonadota</taxon>
        <taxon>Alphaproteobacteria</taxon>
        <taxon>Sphingomonadales</taxon>
        <taxon>Sphingomonadaceae</taxon>
        <taxon>Sphingomonas</taxon>
    </lineage>
</organism>
<comment type="caution">
    <text evidence="2">The sequence shown here is derived from an EMBL/GenBank/DDBJ whole genome shotgun (WGS) entry which is preliminary data.</text>
</comment>
<evidence type="ECO:0000313" key="3">
    <source>
        <dbReference type="Proteomes" id="UP001597400"/>
    </source>
</evidence>
<reference evidence="3" key="1">
    <citation type="journal article" date="2019" name="Int. J. Syst. Evol. Microbiol.">
        <title>The Global Catalogue of Microorganisms (GCM) 10K type strain sequencing project: providing services to taxonomists for standard genome sequencing and annotation.</title>
        <authorList>
            <consortium name="The Broad Institute Genomics Platform"/>
            <consortium name="The Broad Institute Genome Sequencing Center for Infectious Disease"/>
            <person name="Wu L."/>
            <person name="Ma J."/>
        </authorList>
    </citation>
    <scope>NUCLEOTIDE SEQUENCE [LARGE SCALE GENOMIC DNA]</scope>
    <source>
        <strain evidence="3">CGMCC 1.12702</strain>
    </source>
</reference>
<dbReference type="Gene3D" id="3.40.50.1390">
    <property type="entry name" value="Resolvase, N-terminal catalytic domain"/>
    <property type="match status" value="1"/>
</dbReference>
<feature type="domain" description="Resolvase/invertase-type recombinase catalytic" evidence="1">
    <location>
        <begin position="3"/>
        <end position="126"/>
    </location>
</feature>
<name>A0ABW4TYD2_9SPHN</name>
<proteinExistence type="predicted"/>
<dbReference type="SMART" id="SM00857">
    <property type="entry name" value="Resolvase"/>
    <property type="match status" value="1"/>
</dbReference>
<sequence length="187" mass="20052">MSVFAYARSGSAHVDLSVQITSLKEAGCADIEIDRGHSRHPRDLRRRAALLECLKPGDTVAVYELECLAVHGADLVATIAHIRSRSADVRTTGLPGVNNLCGATLDAIASAGAAYANRGSERKNVPPCRPGRYTILGPADWPQVQKDCAAMSMTAAAKRHAVSRTTFYNYIRRMRGLTDGGAADRSD</sequence>
<dbReference type="EMBL" id="JBHUGS010000001">
    <property type="protein sequence ID" value="MFD1950273.1"/>
    <property type="molecule type" value="Genomic_DNA"/>
</dbReference>
<accession>A0ABW4TYD2</accession>
<evidence type="ECO:0000313" key="2">
    <source>
        <dbReference type="EMBL" id="MFD1950273.1"/>
    </source>
</evidence>
<evidence type="ECO:0000259" key="1">
    <source>
        <dbReference type="SMART" id="SM00857"/>
    </source>
</evidence>
<dbReference type="Proteomes" id="UP001597400">
    <property type="component" value="Unassembled WGS sequence"/>
</dbReference>